<evidence type="ECO:0000313" key="1">
    <source>
        <dbReference type="EMBL" id="KAJ2966245.1"/>
    </source>
</evidence>
<accession>A0ACC1MGV6</accession>
<reference evidence="1" key="1">
    <citation type="submission" date="2022-08" db="EMBL/GenBank/DDBJ databases">
        <title>Genome Sequence of Lecanicillium fungicola.</title>
        <authorList>
            <person name="Buettner E."/>
        </authorList>
    </citation>
    <scope>NUCLEOTIDE SEQUENCE</scope>
    <source>
        <strain evidence="1">Babe33</strain>
    </source>
</reference>
<name>A0ACC1MGV6_9HYPO</name>
<protein>
    <submittedName>
        <fullName evidence="1">Uncharacterized protein</fullName>
    </submittedName>
</protein>
<dbReference type="EMBL" id="JANJQO010002695">
    <property type="protein sequence ID" value="KAJ2966245.1"/>
    <property type="molecule type" value="Genomic_DNA"/>
</dbReference>
<proteinExistence type="predicted"/>
<dbReference type="Proteomes" id="UP001143910">
    <property type="component" value="Unassembled WGS sequence"/>
</dbReference>
<sequence>MAISQPRPLPEALLPPSPIGNHLNQTADRTRISSKTLISGDYTDDDDTSKLLNDPVAYAESNASQSSNFQRRATAPQIPVGRMANLSLGTNSPPGASSLPQHMSSLSPVNGTPNMVFNNAAAAAPSSAGPHFPRHNFPPVNPADQNPPCNTLYVGNLPVDTSEEELKAMFSKQRGYKRLCFRAKQNGPMCFVEFEDISFATKALNELYGQPLHNSVKGGVRLSFSKNPLGVRSGQVPAQSSTMQMPNVNGIANGPVNGFANTGPPPGLSAPPGLGAGRSNFNANSNPGGNTSNQRQFGYPGFPGATNNPWNTPSYANGATLTGTPNGNHTGLQNGYQNSYQNGLPHVHQNGNHVGSSNSHSNYPPRHFQGR</sequence>
<comment type="caution">
    <text evidence="1">The sequence shown here is derived from an EMBL/GenBank/DDBJ whole genome shotgun (WGS) entry which is preliminary data.</text>
</comment>
<keyword evidence="2" id="KW-1185">Reference proteome</keyword>
<organism evidence="1 2">
    <name type="scientific">Zarea fungicola</name>
    <dbReference type="NCBI Taxonomy" id="93591"/>
    <lineage>
        <taxon>Eukaryota</taxon>
        <taxon>Fungi</taxon>
        <taxon>Dikarya</taxon>
        <taxon>Ascomycota</taxon>
        <taxon>Pezizomycotina</taxon>
        <taxon>Sordariomycetes</taxon>
        <taxon>Hypocreomycetidae</taxon>
        <taxon>Hypocreales</taxon>
        <taxon>Cordycipitaceae</taxon>
        <taxon>Zarea</taxon>
    </lineage>
</organism>
<gene>
    <name evidence="1" type="ORF">NQ176_g10239</name>
</gene>
<evidence type="ECO:0000313" key="2">
    <source>
        <dbReference type="Proteomes" id="UP001143910"/>
    </source>
</evidence>